<evidence type="ECO:0000313" key="2">
    <source>
        <dbReference type="EMBL" id="MDR8433698.1"/>
    </source>
</evidence>
<organism evidence="2">
    <name type="scientific">Acinetobacter baumannii</name>
    <dbReference type="NCBI Taxonomy" id="470"/>
    <lineage>
        <taxon>Bacteria</taxon>
        <taxon>Pseudomonadati</taxon>
        <taxon>Pseudomonadota</taxon>
        <taxon>Gammaproteobacteria</taxon>
        <taxon>Moraxellales</taxon>
        <taxon>Moraxellaceae</taxon>
        <taxon>Acinetobacter</taxon>
        <taxon>Acinetobacter calcoaceticus/baumannii complex</taxon>
    </lineage>
</organism>
<dbReference type="AlphaFoldDB" id="A0ABD5DXA1"/>
<dbReference type="Pfam" id="PF13175">
    <property type="entry name" value="AAA_15"/>
    <property type="match status" value="1"/>
</dbReference>
<accession>A0ABD5DXA1</accession>
<protein>
    <submittedName>
        <fullName evidence="2">ATP-binding protein</fullName>
    </submittedName>
</protein>
<sequence length="70" mass="7798">MTSNITQLKKITVNHFRGLKNIEINLGDRLTVICGKNGTSKSTILGMIAQIFNFDKNHFDGSDINFKTLA</sequence>
<reference evidence="2" key="1">
    <citation type="submission" date="2019-07" db="EMBL/GenBank/DDBJ databases">
        <title>Biological characteristics of mucoid Acinetobacter baumannii from a general hospital in China.</title>
        <authorList>
            <person name="Hua X."/>
            <person name="Yu Y."/>
        </authorList>
    </citation>
    <scope>NUCLEOTIDE SEQUENCE</scope>
    <source>
        <strain evidence="2">N8</strain>
    </source>
</reference>
<evidence type="ECO:0000259" key="1">
    <source>
        <dbReference type="Pfam" id="PF13175"/>
    </source>
</evidence>
<feature type="non-terminal residue" evidence="2">
    <location>
        <position position="70"/>
    </location>
</feature>
<dbReference type="InterPro" id="IPR027417">
    <property type="entry name" value="P-loop_NTPase"/>
</dbReference>
<name>A0ABD5DXA1_ACIBA</name>
<keyword evidence="2" id="KW-0547">Nucleotide-binding</keyword>
<comment type="caution">
    <text evidence="2">The sequence shown here is derived from an EMBL/GenBank/DDBJ whole genome shotgun (WGS) entry which is preliminary data.</text>
</comment>
<dbReference type="SUPFAM" id="SSF52540">
    <property type="entry name" value="P-loop containing nucleoside triphosphate hydrolases"/>
    <property type="match status" value="1"/>
</dbReference>
<keyword evidence="2" id="KW-0067">ATP-binding</keyword>
<dbReference type="InterPro" id="IPR041685">
    <property type="entry name" value="AAA_GajA/Old/RecF-like"/>
</dbReference>
<gene>
    <name evidence="2" type="ORF">FPK63_21935</name>
</gene>
<dbReference type="GO" id="GO:0005524">
    <property type="term" value="F:ATP binding"/>
    <property type="evidence" value="ECO:0007669"/>
    <property type="project" value="UniProtKB-KW"/>
</dbReference>
<feature type="domain" description="Endonuclease GajA/Old nuclease/RecF-like AAA" evidence="1">
    <location>
        <begin position="8"/>
        <end position="60"/>
    </location>
</feature>
<dbReference type="EMBL" id="VMAF01000616">
    <property type="protein sequence ID" value="MDR8433698.1"/>
    <property type="molecule type" value="Genomic_DNA"/>
</dbReference>
<proteinExistence type="predicted"/>
<dbReference type="Gene3D" id="3.40.50.300">
    <property type="entry name" value="P-loop containing nucleotide triphosphate hydrolases"/>
    <property type="match status" value="1"/>
</dbReference>